<accession>A0A397D9Y9</accession>
<dbReference type="GO" id="GO:0005886">
    <property type="term" value="C:plasma membrane"/>
    <property type="evidence" value="ECO:0007669"/>
    <property type="project" value="TreeGrafter"/>
</dbReference>
<keyword evidence="7" id="KW-1133">Transmembrane helix</keyword>
<dbReference type="InterPro" id="IPR000742">
    <property type="entry name" value="EGF"/>
</dbReference>
<feature type="compositionally biased region" description="Low complexity" evidence="6">
    <location>
        <begin position="236"/>
        <end position="251"/>
    </location>
</feature>
<evidence type="ECO:0000256" key="1">
    <source>
        <dbReference type="ARBA" id="ARBA00022536"/>
    </source>
</evidence>
<keyword evidence="7" id="KW-0812">Transmembrane</keyword>
<dbReference type="VEuPathDB" id="FungiDB:H257_18532"/>
<dbReference type="InterPro" id="IPR051022">
    <property type="entry name" value="Notch_Cell-Fate_Det"/>
</dbReference>
<feature type="region of interest" description="Disordered" evidence="6">
    <location>
        <begin position="207"/>
        <end position="306"/>
    </location>
</feature>
<protein>
    <recommendedName>
        <fullName evidence="8">EGF-like domain-containing protein</fullName>
    </recommendedName>
</protein>
<comment type="caution">
    <text evidence="5">Lacks conserved residue(s) required for the propagation of feature annotation.</text>
</comment>
<evidence type="ECO:0000256" key="2">
    <source>
        <dbReference type="ARBA" id="ARBA00022729"/>
    </source>
</evidence>
<feature type="domain" description="EGF-like" evidence="8">
    <location>
        <begin position="385"/>
        <end position="431"/>
    </location>
</feature>
<dbReference type="Pfam" id="PF00008">
    <property type="entry name" value="EGF"/>
    <property type="match status" value="1"/>
</dbReference>
<dbReference type="PROSITE" id="PS50026">
    <property type="entry name" value="EGF_3"/>
    <property type="match status" value="1"/>
</dbReference>
<dbReference type="EMBL" id="QUTC01004921">
    <property type="protein sequence ID" value="RHY61460.1"/>
    <property type="molecule type" value="Genomic_DNA"/>
</dbReference>
<dbReference type="Proteomes" id="UP000265716">
    <property type="component" value="Unassembled WGS sequence"/>
</dbReference>
<dbReference type="SUPFAM" id="SSF57196">
    <property type="entry name" value="EGF/Laminin"/>
    <property type="match status" value="1"/>
</dbReference>
<dbReference type="PANTHER" id="PTHR24049">
    <property type="entry name" value="CRUMBS FAMILY MEMBER"/>
    <property type="match status" value="1"/>
</dbReference>
<feature type="compositionally biased region" description="Low complexity" evidence="6">
    <location>
        <begin position="265"/>
        <end position="306"/>
    </location>
</feature>
<keyword evidence="2" id="KW-0732">Signal</keyword>
<dbReference type="PROSITE" id="PS00022">
    <property type="entry name" value="EGF_1"/>
    <property type="match status" value="2"/>
</dbReference>
<dbReference type="AlphaFoldDB" id="A0A397D9Y9"/>
<comment type="caution">
    <text evidence="9">The sequence shown here is derived from an EMBL/GenBank/DDBJ whole genome shotgun (WGS) entry which is preliminary data.</text>
</comment>
<dbReference type="PROSITE" id="PS01186">
    <property type="entry name" value="EGF_2"/>
    <property type="match status" value="2"/>
</dbReference>
<evidence type="ECO:0000256" key="6">
    <source>
        <dbReference type="SAM" id="MobiDB-lite"/>
    </source>
</evidence>
<evidence type="ECO:0000256" key="7">
    <source>
        <dbReference type="SAM" id="Phobius"/>
    </source>
</evidence>
<dbReference type="VEuPathDB" id="FungiDB:H257_18531"/>
<evidence type="ECO:0000256" key="3">
    <source>
        <dbReference type="ARBA" id="ARBA00022737"/>
    </source>
</evidence>
<dbReference type="PANTHER" id="PTHR24049:SF22">
    <property type="entry name" value="DROSOPHILA CRUMBS HOMOLOG"/>
    <property type="match status" value="1"/>
</dbReference>
<evidence type="ECO:0000256" key="5">
    <source>
        <dbReference type="PROSITE-ProRule" id="PRU00076"/>
    </source>
</evidence>
<dbReference type="SMART" id="SM00181">
    <property type="entry name" value="EGF"/>
    <property type="match status" value="3"/>
</dbReference>
<evidence type="ECO:0000256" key="4">
    <source>
        <dbReference type="ARBA" id="ARBA00023157"/>
    </source>
</evidence>
<feature type="transmembrane region" description="Helical" evidence="7">
    <location>
        <begin position="21"/>
        <end position="39"/>
    </location>
</feature>
<evidence type="ECO:0000313" key="10">
    <source>
        <dbReference type="Proteomes" id="UP000265716"/>
    </source>
</evidence>
<dbReference type="GO" id="GO:0032991">
    <property type="term" value="C:protein-containing complex"/>
    <property type="evidence" value="ECO:0007669"/>
    <property type="project" value="TreeGrafter"/>
</dbReference>
<keyword evidence="7" id="KW-0472">Membrane</keyword>
<dbReference type="GO" id="GO:0045197">
    <property type="term" value="P:establishment or maintenance of epithelial cell apical/basal polarity"/>
    <property type="evidence" value="ECO:0007669"/>
    <property type="project" value="TreeGrafter"/>
</dbReference>
<dbReference type="Gene3D" id="2.10.25.10">
    <property type="entry name" value="Laminin"/>
    <property type="match status" value="2"/>
</dbReference>
<feature type="transmembrane region" description="Helical" evidence="7">
    <location>
        <begin position="90"/>
        <end position="107"/>
    </location>
</feature>
<evidence type="ECO:0000313" key="9">
    <source>
        <dbReference type="EMBL" id="RHY61460.1"/>
    </source>
</evidence>
<feature type="disulfide bond" evidence="5">
    <location>
        <begin position="421"/>
        <end position="430"/>
    </location>
</feature>
<gene>
    <name evidence="9" type="ORF">DYB38_007387</name>
</gene>
<organism evidence="9 10">
    <name type="scientific">Aphanomyces astaci</name>
    <name type="common">Crayfish plague agent</name>
    <dbReference type="NCBI Taxonomy" id="112090"/>
    <lineage>
        <taxon>Eukaryota</taxon>
        <taxon>Sar</taxon>
        <taxon>Stramenopiles</taxon>
        <taxon>Oomycota</taxon>
        <taxon>Saprolegniomycetes</taxon>
        <taxon>Saprolegniales</taxon>
        <taxon>Verrucalvaceae</taxon>
        <taxon>Aphanomyces</taxon>
    </lineage>
</organism>
<feature type="transmembrane region" description="Helical" evidence="7">
    <location>
        <begin position="51"/>
        <end position="69"/>
    </location>
</feature>
<sequence>MLRERLCYPLIVVSMHENGSPILPYALSFAAGAMIFVVVDDLIPEAHQSGNSKLATIGTILGFIVMMAMDERLILRLNNLARQSINMKGFLAMYVVAATVLMASAATPKTTAPAREKDAGKCETDEDCTTYPGTVCVQFSSGDYVAGKCTPNYGQKPVCRGGQSGLCPQYQDPTQGYLNTQCVLVDRSQQPATGDALVPVDVKTPAPTEIGGDDTVPAVPGSVKPATTGGAADLVTPTTTKKSAPTTTAAAPQPPKVPGSRRLQVATPTTTGKTTAAGAATTPAPTTAKVPAATAEPTAAPVDPVPVTDADATAGPTTADDITPIKPQACPSNSALSLDNPDCWFNTVYKNRTIQAQYRCVDYSMCYEQSAASQEPQKDKEEYCRPKGCVSGDRQMCNNRGTCQSNDRVQPMMSQGYSCRCYAGFTGRQCEKTTGNTCDVDCGVGGACIDRKCSCYDAYQGKDARCAKCTKDAACENGNKCNVETGKCDCLEGFIGLTCGGKLNNCAGVTCNNGGQPFDGGKTCTCKCAKCVGNVCPPCGGENGRDCTVETGGCPAVLKADDVASAAGYVDVSAVLVVFVAVAAMVV</sequence>
<keyword evidence="1 5" id="KW-0245">EGF-like domain</keyword>
<name>A0A397D9Y9_APHAT</name>
<dbReference type="GO" id="GO:0007157">
    <property type="term" value="P:heterophilic cell-cell adhesion via plasma membrane cell adhesion molecules"/>
    <property type="evidence" value="ECO:0007669"/>
    <property type="project" value="TreeGrafter"/>
</dbReference>
<reference evidence="9 10" key="1">
    <citation type="submission" date="2018-08" db="EMBL/GenBank/DDBJ databases">
        <title>Aphanomyces genome sequencing and annotation.</title>
        <authorList>
            <person name="Minardi D."/>
            <person name="Oidtmann B."/>
            <person name="Van Der Giezen M."/>
            <person name="Studholme D.J."/>
        </authorList>
    </citation>
    <scope>NUCLEOTIDE SEQUENCE [LARGE SCALE GENOMIC DNA]</scope>
    <source>
        <strain evidence="9 10">SA</strain>
    </source>
</reference>
<evidence type="ECO:0000259" key="8">
    <source>
        <dbReference type="PROSITE" id="PS50026"/>
    </source>
</evidence>
<keyword evidence="4 5" id="KW-1015">Disulfide bond</keyword>
<keyword evidence="3" id="KW-0677">Repeat</keyword>
<proteinExistence type="predicted"/>